<dbReference type="EMBL" id="WWCN01000007">
    <property type="protein sequence ID" value="MYM23644.1"/>
    <property type="molecule type" value="Genomic_DNA"/>
</dbReference>
<evidence type="ECO:0000313" key="1">
    <source>
        <dbReference type="EMBL" id="MYM23644.1"/>
    </source>
</evidence>
<proteinExistence type="predicted"/>
<accession>A0A6L8KD07</accession>
<dbReference type="Gene3D" id="3.60.15.10">
    <property type="entry name" value="Ribonuclease Z/Hydroxyacylglutathione hydrolase-like"/>
    <property type="match status" value="1"/>
</dbReference>
<evidence type="ECO:0000313" key="2">
    <source>
        <dbReference type="Proteomes" id="UP000479335"/>
    </source>
</evidence>
<sequence length="238" mass="25007">MGYGVRAVVVVAVLALACSWGVAQIGPRYVIELRSQGGSTEGMARGRVQLAGRGMALVRFQGLSVLTVDADTQSYSDEEARNWPEADLVLVTPPTAGHFFGLGPLMKPPGRPAIVPLAPGETISSKGMQLYPMAAWETLDLRKANTKLRVTAMAGAQGTRGVAGFMLELGNSRSSYRVYVSCAEDEAAALAQRLPGADLALVPARGAPRLLALNRGAPLKDVPAVLTAAGYAFTADKR</sequence>
<dbReference type="PROSITE" id="PS51257">
    <property type="entry name" value="PROKAR_LIPOPROTEIN"/>
    <property type="match status" value="1"/>
</dbReference>
<comment type="caution">
    <text evidence="1">The sequence shown here is derived from an EMBL/GenBank/DDBJ whole genome shotgun (WGS) entry which is preliminary data.</text>
</comment>
<gene>
    <name evidence="1" type="ORF">GTP46_13395</name>
</gene>
<reference evidence="1 2" key="1">
    <citation type="submission" date="2019-12" db="EMBL/GenBank/DDBJ databases">
        <title>Novel species isolated from a subtropical stream in China.</title>
        <authorList>
            <person name="Lu H."/>
        </authorList>
    </citation>
    <scope>NUCLEOTIDE SEQUENCE [LARGE SCALE GENOMIC DNA]</scope>
    <source>
        <strain evidence="1 2">FT135W</strain>
    </source>
</reference>
<name>A0A6L8KD07_9BURK</name>
<dbReference type="InterPro" id="IPR036866">
    <property type="entry name" value="RibonucZ/Hydroxyglut_hydro"/>
</dbReference>
<dbReference type="Proteomes" id="UP000479335">
    <property type="component" value="Unassembled WGS sequence"/>
</dbReference>
<protein>
    <submittedName>
        <fullName evidence="1">Uncharacterized protein</fullName>
    </submittedName>
</protein>
<dbReference type="AlphaFoldDB" id="A0A6L8KD07"/>
<organism evidence="1 2">
    <name type="scientific">Duganella flavida</name>
    <dbReference type="NCBI Taxonomy" id="2692175"/>
    <lineage>
        <taxon>Bacteria</taxon>
        <taxon>Pseudomonadati</taxon>
        <taxon>Pseudomonadota</taxon>
        <taxon>Betaproteobacteria</taxon>
        <taxon>Burkholderiales</taxon>
        <taxon>Oxalobacteraceae</taxon>
        <taxon>Telluria group</taxon>
        <taxon>Duganella</taxon>
    </lineage>
</organism>
<keyword evidence="2" id="KW-1185">Reference proteome</keyword>